<keyword evidence="9" id="KW-0812">Transmembrane</keyword>
<dbReference type="PROSITE" id="PS50011">
    <property type="entry name" value="PROTEIN_KINASE_DOM"/>
    <property type="match status" value="1"/>
</dbReference>
<feature type="compositionally biased region" description="Low complexity" evidence="8">
    <location>
        <begin position="501"/>
        <end position="515"/>
    </location>
</feature>
<evidence type="ECO:0000256" key="2">
    <source>
        <dbReference type="ARBA" id="ARBA00022527"/>
    </source>
</evidence>
<dbReference type="PROSITE" id="PS00107">
    <property type="entry name" value="PROTEIN_KINASE_ATP"/>
    <property type="match status" value="1"/>
</dbReference>
<feature type="region of interest" description="Disordered" evidence="8">
    <location>
        <begin position="478"/>
        <end position="519"/>
    </location>
</feature>
<dbReference type="FunFam" id="1.10.510.10:FF:000021">
    <property type="entry name" value="Serine/threonine protein kinase"/>
    <property type="match status" value="1"/>
</dbReference>
<feature type="region of interest" description="Disordered" evidence="8">
    <location>
        <begin position="385"/>
        <end position="444"/>
    </location>
</feature>
<dbReference type="PANTHER" id="PTHR43289:SF6">
    <property type="entry name" value="SERINE_THREONINE-PROTEIN KINASE NEKL-3"/>
    <property type="match status" value="1"/>
</dbReference>
<organism evidence="11 12">
    <name type="scientific">Nocardia otitidiscaviarum</name>
    <dbReference type="NCBI Taxonomy" id="1823"/>
    <lineage>
        <taxon>Bacteria</taxon>
        <taxon>Bacillati</taxon>
        <taxon>Actinomycetota</taxon>
        <taxon>Actinomycetes</taxon>
        <taxon>Mycobacteriales</taxon>
        <taxon>Nocardiaceae</taxon>
        <taxon>Nocardia</taxon>
    </lineage>
</organism>
<dbReference type="GO" id="GO:0004674">
    <property type="term" value="F:protein serine/threonine kinase activity"/>
    <property type="evidence" value="ECO:0007669"/>
    <property type="project" value="UniProtKB-KW"/>
</dbReference>
<evidence type="ECO:0000259" key="10">
    <source>
        <dbReference type="PROSITE" id="PS50011"/>
    </source>
</evidence>
<feature type="transmembrane region" description="Helical" evidence="9">
    <location>
        <begin position="448"/>
        <end position="470"/>
    </location>
</feature>
<dbReference type="InterPro" id="IPR017441">
    <property type="entry name" value="Protein_kinase_ATP_BS"/>
</dbReference>
<evidence type="ECO:0000313" key="11">
    <source>
        <dbReference type="EMBL" id="QDP80979.1"/>
    </source>
</evidence>
<keyword evidence="3" id="KW-0808">Transferase</keyword>
<keyword evidence="5 11" id="KW-0418">Kinase</keyword>
<dbReference type="Gene3D" id="3.30.200.20">
    <property type="entry name" value="Phosphorylase Kinase, domain 1"/>
    <property type="match status" value="1"/>
</dbReference>
<proteinExistence type="predicted"/>
<evidence type="ECO:0000256" key="4">
    <source>
        <dbReference type="ARBA" id="ARBA00022741"/>
    </source>
</evidence>
<evidence type="ECO:0000256" key="8">
    <source>
        <dbReference type="SAM" id="MobiDB-lite"/>
    </source>
</evidence>
<keyword evidence="4 7" id="KW-0547">Nucleotide-binding</keyword>
<keyword evidence="2 11" id="KW-0723">Serine/threonine-protein kinase</keyword>
<protein>
    <recommendedName>
        <fullName evidence="1">non-specific serine/threonine protein kinase</fullName>
        <ecNumber evidence="1">2.7.11.1</ecNumber>
    </recommendedName>
</protein>
<dbReference type="PANTHER" id="PTHR43289">
    <property type="entry name" value="MITOGEN-ACTIVATED PROTEIN KINASE KINASE KINASE 20-RELATED"/>
    <property type="match status" value="1"/>
</dbReference>
<gene>
    <name evidence="11" type="ORF">FOH10_21930</name>
</gene>
<dbReference type="InterPro" id="IPR000719">
    <property type="entry name" value="Prot_kinase_dom"/>
</dbReference>
<dbReference type="FunFam" id="3.30.200.20:FF:000348">
    <property type="entry name" value="Serine/threonine protein kinase"/>
    <property type="match status" value="1"/>
</dbReference>
<dbReference type="Pfam" id="PF00069">
    <property type="entry name" value="Pkinase"/>
    <property type="match status" value="1"/>
</dbReference>
<sequence>MGRGRRCRAPSQSWRLDGVDAPPSRAGSRFGPYELRSLLGRGGMGEVYEAYDTGKDRVVALKLLPSELAEDPSYQERFRRESQAAARLAEPHIIPIHDWGEIDGVLYIDMRLVRGQDLRSLLNQFDTLPPARVVGILEQVAAALDAAHYSGLVHRDVKPANILVTEADFAYLADFGIARTEGDSTVTTATSAVGSYAYMAPERFDVGPVTGRADIYSLGCVLHEALTGTRPFPVQNMSELVRAHLSQSPPAASHLRPGIPPGLDAVIARAMAKNPADRFYTAGEFAAAARNALIGGPVAVPPPPAVPPARTVPPPTVPPAVPPTAVQPRVGASDPTVVRRTPPGSAGSGPAYTTGTFPPASEEQPATGDLPVIVPADPTVVRPSDFYFTPLPEQARPAEPRWGEHSYASGNADFPYAPAPDPSAYPTSEHPVVEPPPTEPRPRQRRSIVVPVAVGVLAVALTAVAGVLGWQAIDDGGTESPNVPAAQDNPTRPRTAPPTPGRTTTAPTTTTTPTTVQLPAGATPCPSVFGSLGGYTSSATGTSVTSCPFAEEVRRAYADAAGDTPGTTATVVAVSPVTGRSYPMSCTAAGKLVTCTGGENAVVYVY</sequence>
<evidence type="ECO:0000256" key="7">
    <source>
        <dbReference type="PROSITE-ProRule" id="PRU10141"/>
    </source>
</evidence>
<accession>A0A516NQ12</accession>
<feature type="region of interest" description="Disordered" evidence="8">
    <location>
        <begin position="1"/>
        <end position="26"/>
    </location>
</feature>
<keyword evidence="9" id="KW-0472">Membrane</keyword>
<dbReference type="Proteomes" id="UP000317039">
    <property type="component" value="Chromosome"/>
</dbReference>
<dbReference type="Gene3D" id="1.10.510.10">
    <property type="entry name" value="Transferase(Phosphotransferase) domain 1"/>
    <property type="match status" value="1"/>
</dbReference>
<dbReference type="GO" id="GO:0005524">
    <property type="term" value="F:ATP binding"/>
    <property type="evidence" value="ECO:0007669"/>
    <property type="project" value="UniProtKB-UniRule"/>
</dbReference>
<keyword evidence="6 7" id="KW-0067">ATP-binding</keyword>
<keyword evidence="9" id="KW-1133">Transmembrane helix</keyword>
<evidence type="ECO:0000313" key="12">
    <source>
        <dbReference type="Proteomes" id="UP000317039"/>
    </source>
</evidence>
<evidence type="ECO:0000256" key="6">
    <source>
        <dbReference type="ARBA" id="ARBA00022840"/>
    </source>
</evidence>
<dbReference type="EC" id="2.7.11.1" evidence="1"/>
<dbReference type="AlphaFoldDB" id="A0A516NQ12"/>
<dbReference type="SMART" id="SM00220">
    <property type="entry name" value="S_TKc"/>
    <property type="match status" value="1"/>
</dbReference>
<evidence type="ECO:0000256" key="1">
    <source>
        <dbReference type="ARBA" id="ARBA00012513"/>
    </source>
</evidence>
<evidence type="ECO:0000256" key="5">
    <source>
        <dbReference type="ARBA" id="ARBA00022777"/>
    </source>
</evidence>
<dbReference type="InterPro" id="IPR008271">
    <property type="entry name" value="Ser/Thr_kinase_AS"/>
</dbReference>
<dbReference type="CDD" id="cd14014">
    <property type="entry name" value="STKc_PknB_like"/>
    <property type="match status" value="1"/>
</dbReference>
<dbReference type="EMBL" id="CP041695">
    <property type="protein sequence ID" value="QDP80979.1"/>
    <property type="molecule type" value="Genomic_DNA"/>
</dbReference>
<evidence type="ECO:0000256" key="3">
    <source>
        <dbReference type="ARBA" id="ARBA00022679"/>
    </source>
</evidence>
<evidence type="ECO:0000256" key="9">
    <source>
        <dbReference type="SAM" id="Phobius"/>
    </source>
</evidence>
<name>A0A516NQ12_9NOCA</name>
<dbReference type="SUPFAM" id="SSF56112">
    <property type="entry name" value="Protein kinase-like (PK-like)"/>
    <property type="match status" value="1"/>
</dbReference>
<reference evidence="11 12" key="1">
    <citation type="submission" date="2019-07" db="EMBL/GenBank/DDBJ databases">
        <title>Complete Genome Sequence and Methylome Analysis of Nocardia otitidis-caviarum NEB252.</title>
        <authorList>
            <person name="Fomenkov A."/>
            <person name="Anton B.P."/>
            <person name="Vincze T."/>
            <person name="Roberts R.J."/>
        </authorList>
    </citation>
    <scope>NUCLEOTIDE SEQUENCE [LARGE SCALE GENOMIC DNA]</scope>
    <source>
        <strain evidence="11 12">NEB252</strain>
    </source>
</reference>
<dbReference type="KEGG" id="nod:FOH10_21930"/>
<dbReference type="PROSITE" id="PS00108">
    <property type="entry name" value="PROTEIN_KINASE_ST"/>
    <property type="match status" value="1"/>
</dbReference>
<dbReference type="InterPro" id="IPR011009">
    <property type="entry name" value="Kinase-like_dom_sf"/>
</dbReference>
<feature type="domain" description="Protein kinase" evidence="10">
    <location>
        <begin position="33"/>
        <end position="294"/>
    </location>
</feature>
<feature type="region of interest" description="Disordered" evidence="8">
    <location>
        <begin position="321"/>
        <end position="371"/>
    </location>
</feature>
<feature type="binding site" evidence="7">
    <location>
        <position position="62"/>
    </location>
    <ligand>
        <name>ATP</name>
        <dbReference type="ChEBI" id="CHEBI:30616"/>
    </ligand>
</feature>